<dbReference type="InterPro" id="IPR050364">
    <property type="entry name" value="Cytochrome_P450_fung"/>
</dbReference>
<comment type="cofactor">
    <cofactor evidence="5">
        <name>heme</name>
        <dbReference type="ChEBI" id="CHEBI:30413"/>
    </cofactor>
</comment>
<dbReference type="Pfam" id="PF00067">
    <property type="entry name" value="p450"/>
    <property type="match status" value="1"/>
</dbReference>
<dbReference type="Proteomes" id="UP000219286">
    <property type="component" value="Unassembled WGS sequence"/>
</dbReference>
<evidence type="ECO:0008006" key="8">
    <source>
        <dbReference type="Google" id="ProtNLM"/>
    </source>
</evidence>
<accession>A0A2H2ZTT6</accession>
<dbReference type="SUPFAM" id="SSF48264">
    <property type="entry name" value="Cytochrome P450"/>
    <property type="match status" value="1"/>
</dbReference>
<protein>
    <recommendedName>
        <fullName evidence="8">Cytochrome P450 CYP2 subfamily</fullName>
    </recommendedName>
</protein>
<evidence type="ECO:0000256" key="4">
    <source>
        <dbReference type="ARBA" id="ARBA00023004"/>
    </source>
</evidence>
<dbReference type="GO" id="GO:0020037">
    <property type="term" value="F:heme binding"/>
    <property type="evidence" value="ECO:0007669"/>
    <property type="project" value="InterPro"/>
</dbReference>
<keyword evidence="3" id="KW-0560">Oxidoreductase</keyword>
<reference evidence="6 7" key="1">
    <citation type="journal article" date="2015" name="Genome Announc.">
        <title>Genome sequence and annotation of Trichoderma parareesei, the ancestor of the cellulase producer Trichoderma reesei.</title>
        <authorList>
            <person name="Yang D."/>
            <person name="Pomraning K."/>
            <person name="Kopchinskiy A."/>
            <person name="Karimi Aghcheh R."/>
            <person name="Atanasova L."/>
            <person name="Chenthamara K."/>
            <person name="Baker S.E."/>
            <person name="Zhang R."/>
            <person name="Shen Q."/>
            <person name="Freitag M."/>
            <person name="Kubicek C.P."/>
            <person name="Druzhinina I.S."/>
        </authorList>
    </citation>
    <scope>NUCLEOTIDE SEQUENCE [LARGE SCALE GENOMIC DNA]</scope>
    <source>
        <strain evidence="6 7">CBS 125925</strain>
    </source>
</reference>
<dbReference type="CDD" id="cd11065">
    <property type="entry name" value="CYP64-like"/>
    <property type="match status" value="1"/>
</dbReference>
<dbReference type="AlphaFoldDB" id="A0A2H2ZTT6"/>
<dbReference type="InterPro" id="IPR002401">
    <property type="entry name" value="Cyt_P450_E_grp-I"/>
</dbReference>
<keyword evidence="5" id="KW-0349">Heme</keyword>
<dbReference type="OrthoDB" id="1470350at2759"/>
<gene>
    <name evidence="6" type="ORF">A9Z42_0046680</name>
</gene>
<dbReference type="GO" id="GO:0005506">
    <property type="term" value="F:iron ion binding"/>
    <property type="evidence" value="ECO:0007669"/>
    <property type="project" value="InterPro"/>
</dbReference>
<dbReference type="GO" id="GO:0016705">
    <property type="term" value="F:oxidoreductase activity, acting on paired donors, with incorporation or reduction of molecular oxygen"/>
    <property type="evidence" value="ECO:0007669"/>
    <property type="project" value="InterPro"/>
</dbReference>
<dbReference type="PANTHER" id="PTHR46300">
    <property type="entry name" value="P450, PUTATIVE (EUROFUNG)-RELATED-RELATED"/>
    <property type="match status" value="1"/>
</dbReference>
<name>A0A2H2ZTT6_TRIPA</name>
<keyword evidence="4 5" id="KW-0408">Iron</keyword>
<dbReference type="EMBL" id="LFMI01000474">
    <property type="protein sequence ID" value="OTA04085.1"/>
    <property type="molecule type" value="Genomic_DNA"/>
</dbReference>
<dbReference type="PRINTS" id="PR00463">
    <property type="entry name" value="EP450I"/>
</dbReference>
<sequence length="532" mass="60788">MESPIILPQGAISRASMLGLVLCITTALLNRFLRGGKARKYPPGPKPWPIIGNMFVFKGIVYDTEATLARLAKNFGDKVMIWLFSKPFLIVDKLEDAKELMDKRGSIFSDRPRPSNFVERVWPCLLPIKPLGDEYRIVRRIYNDLLGPKQSQSVRKYQDYESRMLMRDLYNAPEKFQVITERYSMSVIFSAVYGVRIGRLDYPVIEELFSIMDTMANYILPGSLLIDYLPFLQRLPECFQPWLKFADTMHARESKFHNGFLNVLKEQIEAGTASYCFGVDVLKLQEKTGLSDEFTLDILKGVIAAGSETTSSMLQSIFKALAMNPEAQRKAQEELDRVVGPSRLPHWDDAPNLPYIRALIKELHRWTPLFILGVPHASTEEVVYRGYTLPQKTLVMPHVYRLSRDPDVYEDPDAFAPERFLGDDLDSYASAKQSDFRKRDHVNYGWGRRLCQGIQVAENSIFMQVSRLLWAYNVAPLPDEPLRLEDRLHGIVKKPKPFRLSITPRSEEAVQVVLQAAKQAVTSLPDADSVVY</sequence>
<evidence type="ECO:0000256" key="5">
    <source>
        <dbReference type="PIRSR" id="PIRSR602401-1"/>
    </source>
</evidence>
<evidence type="ECO:0000313" key="7">
    <source>
        <dbReference type="Proteomes" id="UP000219286"/>
    </source>
</evidence>
<dbReference type="InterPro" id="IPR001128">
    <property type="entry name" value="Cyt_P450"/>
</dbReference>
<evidence type="ECO:0000313" key="6">
    <source>
        <dbReference type="EMBL" id="OTA04085.1"/>
    </source>
</evidence>
<dbReference type="Gene3D" id="1.10.630.10">
    <property type="entry name" value="Cytochrome P450"/>
    <property type="match status" value="1"/>
</dbReference>
<feature type="binding site" description="axial binding residue" evidence="5">
    <location>
        <position position="451"/>
    </location>
    <ligand>
        <name>heme</name>
        <dbReference type="ChEBI" id="CHEBI:30413"/>
    </ligand>
    <ligandPart>
        <name>Fe</name>
        <dbReference type="ChEBI" id="CHEBI:18248"/>
    </ligandPart>
</feature>
<keyword evidence="7" id="KW-1185">Reference proteome</keyword>
<comment type="caution">
    <text evidence="6">The sequence shown here is derived from an EMBL/GenBank/DDBJ whole genome shotgun (WGS) entry which is preliminary data.</text>
</comment>
<dbReference type="GO" id="GO:0004497">
    <property type="term" value="F:monooxygenase activity"/>
    <property type="evidence" value="ECO:0007669"/>
    <property type="project" value="InterPro"/>
</dbReference>
<evidence type="ECO:0000256" key="2">
    <source>
        <dbReference type="ARBA" id="ARBA00022723"/>
    </source>
</evidence>
<dbReference type="InterPro" id="IPR036396">
    <property type="entry name" value="Cyt_P450_sf"/>
</dbReference>
<comment type="similarity">
    <text evidence="1">Belongs to the cytochrome P450 family.</text>
</comment>
<evidence type="ECO:0000256" key="1">
    <source>
        <dbReference type="ARBA" id="ARBA00010617"/>
    </source>
</evidence>
<keyword evidence="2 5" id="KW-0479">Metal-binding</keyword>
<evidence type="ECO:0000256" key="3">
    <source>
        <dbReference type="ARBA" id="ARBA00023002"/>
    </source>
</evidence>
<dbReference type="PRINTS" id="PR00385">
    <property type="entry name" value="P450"/>
</dbReference>
<organism evidence="6 7">
    <name type="scientific">Trichoderma parareesei</name>
    <name type="common">Filamentous fungus</name>
    <dbReference type="NCBI Taxonomy" id="858221"/>
    <lineage>
        <taxon>Eukaryota</taxon>
        <taxon>Fungi</taxon>
        <taxon>Dikarya</taxon>
        <taxon>Ascomycota</taxon>
        <taxon>Pezizomycotina</taxon>
        <taxon>Sordariomycetes</taxon>
        <taxon>Hypocreomycetidae</taxon>
        <taxon>Hypocreales</taxon>
        <taxon>Hypocreaceae</taxon>
        <taxon>Trichoderma</taxon>
    </lineage>
</organism>
<dbReference type="PANTHER" id="PTHR46300:SF11">
    <property type="entry name" value="OXIDOREDUCTASE, PUTATIVE-RELATED"/>
    <property type="match status" value="1"/>
</dbReference>
<proteinExistence type="inferred from homology"/>